<sequence>MIPKEINLLPLISYFEHCHEGDLLSFVQWLDKAIYMFHYLPVDAFSATERQNVCHVLMELKEAVLKIHMEQIISA</sequence>
<proteinExistence type="predicted"/>
<protein>
    <submittedName>
        <fullName evidence="1">Uncharacterized protein</fullName>
    </submittedName>
</protein>
<dbReference type="RefSeq" id="WP_207070353.1">
    <property type="nucleotide sequence ID" value="NZ_JAFLND010000001.1"/>
</dbReference>
<reference evidence="1 2" key="1">
    <citation type="submission" date="2021-03" db="EMBL/GenBank/DDBJ databases">
        <title>Muricauda sp. CAU 1631 isolated from Incheon.</title>
        <authorList>
            <person name="Kim W."/>
        </authorList>
    </citation>
    <scope>NUCLEOTIDE SEQUENCE [LARGE SCALE GENOMIC DNA]</scope>
    <source>
        <strain evidence="1 2">CAU 1631</strain>
    </source>
</reference>
<organism evidence="1 2">
    <name type="scientific">[Muricauda] lutisoli</name>
    <dbReference type="NCBI Taxonomy" id="2816035"/>
    <lineage>
        <taxon>Bacteria</taxon>
        <taxon>Pseudomonadati</taxon>
        <taxon>Bacteroidota</taxon>
        <taxon>Flavobacteriia</taxon>
        <taxon>Flavobacteriales</taxon>
        <taxon>Flavobacteriaceae</taxon>
        <taxon>Allomuricauda</taxon>
    </lineage>
</organism>
<evidence type="ECO:0000313" key="1">
    <source>
        <dbReference type="EMBL" id="MBO0329904.1"/>
    </source>
</evidence>
<keyword evidence="2" id="KW-1185">Reference proteome</keyword>
<dbReference type="Proteomes" id="UP000664163">
    <property type="component" value="Unassembled WGS sequence"/>
</dbReference>
<gene>
    <name evidence="1" type="ORF">J0X13_05050</name>
</gene>
<name>A0ABS3EUN8_9FLAO</name>
<accession>A0ABS3EUN8</accession>
<comment type="caution">
    <text evidence="1">The sequence shown here is derived from an EMBL/GenBank/DDBJ whole genome shotgun (WGS) entry which is preliminary data.</text>
</comment>
<dbReference type="EMBL" id="JAFLND010000001">
    <property type="protein sequence ID" value="MBO0329904.1"/>
    <property type="molecule type" value="Genomic_DNA"/>
</dbReference>
<evidence type="ECO:0000313" key="2">
    <source>
        <dbReference type="Proteomes" id="UP000664163"/>
    </source>
</evidence>